<dbReference type="PANTHER" id="PTHR31371:SF13">
    <property type="entry name" value="OS05G0457600 PROTEIN"/>
    <property type="match status" value="1"/>
</dbReference>
<feature type="compositionally biased region" description="Gly residues" evidence="2">
    <location>
        <begin position="27"/>
        <end position="37"/>
    </location>
</feature>
<reference evidence="3" key="1">
    <citation type="submission" date="2020-07" db="EMBL/GenBank/DDBJ databases">
        <authorList>
            <person name="Lin J."/>
        </authorList>
    </citation>
    <scope>NUCLEOTIDE SEQUENCE</scope>
</reference>
<dbReference type="EMBL" id="CAJEUB010000017">
    <property type="protein sequence ID" value="CAD1846455.1"/>
    <property type="molecule type" value="Genomic_DNA"/>
</dbReference>
<evidence type="ECO:0000256" key="2">
    <source>
        <dbReference type="SAM" id="MobiDB-lite"/>
    </source>
</evidence>
<accession>A0A6V7QUM2</accession>
<feature type="compositionally biased region" description="Basic and acidic residues" evidence="2">
    <location>
        <begin position="13"/>
        <end position="26"/>
    </location>
</feature>
<keyword evidence="1" id="KW-0175">Coiled coil</keyword>
<name>A0A6V7QUM2_ANACO</name>
<gene>
    <name evidence="3" type="ORF">CB5_LOCUS29666</name>
</gene>
<feature type="region of interest" description="Disordered" evidence="2">
    <location>
        <begin position="1"/>
        <end position="44"/>
    </location>
</feature>
<dbReference type="PANTHER" id="PTHR31371">
    <property type="entry name" value="BNAC09G50660D PROTEIN"/>
    <property type="match status" value="1"/>
</dbReference>
<proteinExistence type="predicted"/>
<evidence type="ECO:0000313" key="3">
    <source>
        <dbReference type="EMBL" id="CAD1846455.1"/>
    </source>
</evidence>
<feature type="coiled-coil region" evidence="1">
    <location>
        <begin position="163"/>
        <end position="190"/>
    </location>
</feature>
<dbReference type="AlphaFoldDB" id="A0A6V7QUM2"/>
<evidence type="ECO:0000256" key="1">
    <source>
        <dbReference type="SAM" id="Coils"/>
    </source>
</evidence>
<sequence length="200" mass="21822">MGLPFSGHRKARGERGETRSRQENGGRGEGVGLGGAGPRRPRDPCVRGGCVDVAPRGPPPLPLRARGRPAPLRHHAVPGRRLPRLHRPVLLLRLACAELLSDLDRSAAAVARFGSRCGDDSPLVRDFALVYAALKTGSADLDRFGLRLTGSRVQKKFAKMERFVRATAKLSEEMEALDELEAAERKMAQRWADSAGRCRC</sequence>
<organism evidence="3">
    <name type="scientific">Ananas comosus var. bracteatus</name>
    <name type="common">red pineapple</name>
    <dbReference type="NCBI Taxonomy" id="296719"/>
    <lineage>
        <taxon>Eukaryota</taxon>
        <taxon>Viridiplantae</taxon>
        <taxon>Streptophyta</taxon>
        <taxon>Embryophyta</taxon>
        <taxon>Tracheophyta</taxon>
        <taxon>Spermatophyta</taxon>
        <taxon>Magnoliopsida</taxon>
        <taxon>Liliopsida</taxon>
        <taxon>Poales</taxon>
        <taxon>Bromeliaceae</taxon>
        <taxon>Bromelioideae</taxon>
        <taxon>Ananas</taxon>
    </lineage>
</organism>
<protein>
    <submittedName>
        <fullName evidence="3">Uncharacterized protein</fullName>
    </submittedName>
</protein>